<dbReference type="PATRIC" id="fig|633147.7.peg.1181"/>
<gene>
    <name evidence="2" type="ordered locus">Olsu_0381</name>
</gene>
<organism evidence="2 3">
    <name type="scientific">Olsenella uli (strain ATCC 49627 / DSM 7084 / CCUG 31166 / CIP 109912 / JCM 12494 / LMG 11480 / NCIMB 702895 / VPI D76D-27C)</name>
    <name type="common">Lactobacillus uli</name>
    <dbReference type="NCBI Taxonomy" id="633147"/>
    <lineage>
        <taxon>Bacteria</taxon>
        <taxon>Bacillati</taxon>
        <taxon>Actinomycetota</taxon>
        <taxon>Coriobacteriia</taxon>
        <taxon>Coriobacteriales</taxon>
        <taxon>Atopobiaceae</taxon>
        <taxon>Olsenella</taxon>
    </lineage>
</organism>
<evidence type="ECO:0000313" key="3">
    <source>
        <dbReference type="Proteomes" id="UP000000333"/>
    </source>
</evidence>
<dbReference type="GeneID" id="78511836"/>
<dbReference type="EMBL" id="CP002106">
    <property type="protein sequence ID" value="ADK67505.1"/>
    <property type="molecule type" value="Genomic_DNA"/>
</dbReference>
<evidence type="ECO:0000313" key="2">
    <source>
        <dbReference type="EMBL" id="ADK67505.1"/>
    </source>
</evidence>
<dbReference type="AlphaFoldDB" id="E1QYP1"/>
<reference evidence="2 3" key="1">
    <citation type="journal article" date="2010" name="Stand. Genomic Sci.">
        <title>Complete genome sequence of Olsenella uli type strain (VPI D76D-27C).</title>
        <authorList>
            <person name="Goker M."/>
            <person name="Held B."/>
            <person name="Lucas S."/>
            <person name="Nolan M."/>
            <person name="Yasawong M."/>
            <person name="Glavina Del Rio T."/>
            <person name="Tice H."/>
            <person name="Cheng J.F."/>
            <person name="Bruce D."/>
            <person name="Detter J.C."/>
            <person name="Tapia R."/>
            <person name="Han C."/>
            <person name="Goodwin L."/>
            <person name="Pitluck S."/>
            <person name="Liolios K."/>
            <person name="Ivanova N."/>
            <person name="Mavromatis K."/>
            <person name="Mikhailova N."/>
            <person name="Pati A."/>
            <person name="Chen A."/>
            <person name="Palaniappan K."/>
            <person name="Land M."/>
            <person name="Hauser L."/>
            <person name="Chang Y.J."/>
            <person name="Jeffries C.D."/>
            <person name="Rohde M."/>
            <person name="Sikorski J."/>
            <person name="Pukall R."/>
            <person name="Woyke T."/>
            <person name="Bristow J."/>
            <person name="Eisen J.A."/>
            <person name="Markowitz V."/>
            <person name="Hugenholtz P."/>
            <person name="Kyrpides N.C."/>
            <person name="Klenk H.P."/>
            <person name="Lapidus A."/>
        </authorList>
    </citation>
    <scope>NUCLEOTIDE SEQUENCE [LARGE SCALE GENOMIC DNA]</scope>
    <source>
        <strain evidence="3">ATCC 49627 / DSM 7084 / CIP 109912 / JCM 12494 / NCIMB 702895 / VPI D76D-27C</strain>
    </source>
</reference>
<name>E1QYP1_OLSUV</name>
<evidence type="ECO:0000256" key="1">
    <source>
        <dbReference type="SAM" id="MobiDB-lite"/>
    </source>
</evidence>
<sequence>MEGTTKSNSEVAARHAQELSSQFSPGVVEVVGNDNTLAESGVHSSADELARAMRGLVQALGADADAIGSAAATFDEWDEGQTY</sequence>
<dbReference type="RefSeq" id="WP_013251257.1">
    <property type="nucleotide sequence ID" value="NC_014363.1"/>
</dbReference>
<dbReference type="Proteomes" id="UP000000333">
    <property type="component" value="Chromosome"/>
</dbReference>
<feature type="region of interest" description="Disordered" evidence="1">
    <location>
        <begin position="1"/>
        <end position="25"/>
    </location>
</feature>
<protein>
    <submittedName>
        <fullName evidence="2">Uncharacterized protein</fullName>
    </submittedName>
</protein>
<dbReference type="STRING" id="633147.Olsu_0381"/>
<keyword evidence="3" id="KW-1185">Reference proteome</keyword>
<dbReference type="HOGENOM" id="CLU_2539270_0_0_11"/>
<feature type="compositionally biased region" description="Polar residues" evidence="1">
    <location>
        <begin position="1"/>
        <end position="10"/>
    </location>
</feature>
<accession>E1QYP1</accession>
<proteinExistence type="predicted"/>
<dbReference type="KEGG" id="ols:Olsu_0381"/>